<evidence type="ECO:0000256" key="1">
    <source>
        <dbReference type="SAM" id="MobiDB-lite"/>
    </source>
</evidence>
<reference evidence="2 3" key="1">
    <citation type="journal article" date="2013" name="Proc. Natl. Acad. Sci. U.S.A.">
        <title>Fine-scale variation in meiotic recombination in Mimulus inferred from population shotgun sequencing.</title>
        <authorList>
            <person name="Hellsten U."/>
            <person name="Wright K.M."/>
            <person name="Jenkins J."/>
            <person name="Shu S."/>
            <person name="Yuan Y."/>
            <person name="Wessler S.R."/>
            <person name="Schmutz J."/>
            <person name="Willis J.H."/>
            <person name="Rokhsar D.S."/>
        </authorList>
    </citation>
    <scope>NUCLEOTIDE SEQUENCE [LARGE SCALE GENOMIC DNA]</scope>
    <source>
        <strain evidence="3">cv. DUN x IM62</strain>
    </source>
</reference>
<proteinExistence type="predicted"/>
<evidence type="ECO:0000313" key="3">
    <source>
        <dbReference type="Proteomes" id="UP000030748"/>
    </source>
</evidence>
<keyword evidence="3" id="KW-1185">Reference proteome</keyword>
<organism evidence="2 3">
    <name type="scientific">Erythranthe guttata</name>
    <name type="common">Yellow monkey flower</name>
    <name type="synonym">Mimulus guttatus</name>
    <dbReference type="NCBI Taxonomy" id="4155"/>
    <lineage>
        <taxon>Eukaryota</taxon>
        <taxon>Viridiplantae</taxon>
        <taxon>Streptophyta</taxon>
        <taxon>Embryophyta</taxon>
        <taxon>Tracheophyta</taxon>
        <taxon>Spermatophyta</taxon>
        <taxon>Magnoliopsida</taxon>
        <taxon>eudicotyledons</taxon>
        <taxon>Gunneridae</taxon>
        <taxon>Pentapetalae</taxon>
        <taxon>asterids</taxon>
        <taxon>lamiids</taxon>
        <taxon>Lamiales</taxon>
        <taxon>Phrymaceae</taxon>
        <taxon>Erythranthe</taxon>
    </lineage>
</organism>
<feature type="compositionally biased region" description="Basic residues" evidence="1">
    <location>
        <begin position="206"/>
        <end position="215"/>
    </location>
</feature>
<sequence length="215" mass="23353">PSNCKHTPSNRRHSDLFDSFQSLKLNSWSERKVSQSMSSLQGYFGQRQAAEKANDSDMAFSSSSNRLLSSHHRKSKSVATGLMLGNGGLLDPLLSQEAENSSSNKWIEKLLRMRQKSEADFTSRPTEKILKEENTVSTAMSAITGKGLALRAKSAAKTVDAESADSFPSDTVNGVHKSSSTSSLQDSDNATVSSLWPIFDGLPKPASRRNKAAID</sequence>
<dbReference type="AlphaFoldDB" id="A0A022RGU5"/>
<accession>A0A022RGU5</accession>
<feature type="region of interest" description="Disordered" evidence="1">
    <location>
        <begin position="161"/>
        <end position="215"/>
    </location>
</feature>
<feature type="non-terminal residue" evidence="2">
    <location>
        <position position="1"/>
    </location>
</feature>
<name>A0A022RGU5_ERYGU</name>
<dbReference type="EMBL" id="KI630444">
    <property type="protein sequence ID" value="EYU39416.1"/>
    <property type="molecule type" value="Genomic_DNA"/>
</dbReference>
<evidence type="ECO:0000313" key="2">
    <source>
        <dbReference type="EMBL" id="EYU39416.1"/>
    </source>
</evidence>
<feature type="compositionally biased region" description="Polar residues" evidence="1">
    <location>
        <begin position="184"/>
        <end position="194"/>
    </location>
</feature>
<gene>
    <name evidence="2" type="ORF">MIMGU_mgv1a0103332mg</name>
</gene>
<dbReference type="STRING" id="4155.A0A022RGU5"/>
<dbReference type="Proteomes" id="UP000030748">
    <property type="component" value="Unassembled WGS sequence"/>
</dbReference>
<dbReference type="eggNOG" id="KOG2850">
    <property type="taxonomic scope" value="Eukaryota"/>
</dbReference>
<protein>
    <submittedName>
        <fullName evidence="2">Uncharacterized protein</fullName>
    </submittedName>
</protein>